<dbReference type="Pfam" id="PF05167">
    <property type="entry name" value="DUF711"/>
    <property type="match status" value="1"/>
</dbReference>
<dbReference type="Gene3D" id="3.20.70.20">
    <property type="match status" value="1"/>
</dbReference>
<dbReference type="PANTHER" id="PTHR37560">
    <property type="entry name" value="UPF0210 PROTEIN SPR0218"/>
    <property type="match status" value="1"/>
</dbReference>
<sequence>MPLVRALTIFIPVHSWRAEEITGTSVALAERVLSCAEKANLSAWTSRIVLPVIPQIALECSDVKRIAKEVGSVLKDKRVLIAFPLSYEHKCLAEARDLLTLENAYISTACSTAECLQRVYEAVYSAKNVEPDLFTRFAISFGTWLETPYFPATANISNTAGFSLSLRYVDVVANAITGDKETLFEFLKNVGEKAEAIASCSSIPFLGIDFSLSPWINNDESVALLVESLLKAPLGSLGTLNALYNLNALIKALPKRVGIRHTGFNEVMLPVAEDSVLSQRVKEGFVRVRDLVSYSFVCVAGLDMVALPRGVDVLMLAGDMLTVHRVKGRVVAMRVIPTDLEEGSEVRLRNFGATYVAKM</sequence>
<comment type="caution">
    <text evidence="1">The sequence shown here is derived from an EMBL/GenBank/DDBJ whole genome shotgun (WGS) entry which is preliminary data.</text>
</comment>
<accession>A0A7J2U3J8</accession>
<name>A0A7J2U3J8_9CREN</name>
<dbReference type="AlphaFoldDB" id="A0A7J2U3J8"/>
<reference evidence="1" key="1">
    <citation type="journal article" date="2020" name="mSystems">
        <title>Genome- and Community-Level Interaction Insights into Carbon Utilization and Element Cycling Functions of Hydrothermarchaeota in Hydrothermal Sediment.</title>
        <authorList>
            <person name="Zhou Z."/>
            <person name="Liu Y."/>
            <person name="Xu W."/>
            <person name="Pan J."/>
            <person name="Luo Z.H."/>
            <person name="Li M."/>
        </authorList>
    </citation>
    <scope>NUCLEOTIDE SEQUENCE [LARGE SCALE GENOMIC DNA]</scope>
    <source>
        <strain evidence="1">SpSt-125</strain>
    </source>
</reference>
<evidence type="ECO:0000313" key="1">
    <source>
        <dbReference type="EMBL" id="HEM67311.1"/>
    </source>
</evidence>
<dbReference type="InterPro" id="IPR007841">
    <property type="entry name" value="UPF0210"/>
</dbReference>
<dbReference type="EMBL" id="DSEU01000046">
    <property type="protein sequence ID" value="HEM67311.1"/>
    <property type="molecule type" value="Genomic_DNA"/>
</dbReference>
<proteinExistence type="predicted"/>
<gene>
    <name evidence="1" type="ORF">ENO26_07100</name>
</gene>
<dbReference type="PANTHER" id="PTHR37560:SF2">
    <property type="entry name" value="DUF711 DOMAIN-CONTAINING PROTEIN"/>
    <property type="match status" value="1"/>
</dbReference>
<organism evidence="1">
    <name type="scientific">Ignisphaera aggregans</name>
    <dbReference type="NCBI Taxonomy" id="334771"/>
    <lineage>
        <taxon>Archaea</taxon>
        <taxon>Thermoproteota</taxon>
        <taxon>Thermoprotei</taxon>
        <taxon>Desulfurococcales</taxon>
        <taxon>Desulfurococcaceae</taxon>
        <taxon>Ignisphaera</taxon>
    </lineage>
</organism>
<protein>
    <submittedName>
        <fullName evidence="1">DUF711 family protein</fullName>
    </submittedName>
</protein>
<dbReference type="SUPFAM" id="SSF51998">
    <property type="entry name" value="PFL-like glycyl radical enzymes"/>
    <property type="match status" value="1"/>
</dbReference>